<protein>
    <submittedName>
        <fullName evidence="2">GH20833</fullName>
    </submittedName>
</protein>
<dbReference type="AlphaFoldDB" id="B4JRI8"/>
<dbReference type="HOGENOM" id="CLU_2515011_0_0_1"/>
<sequence>MHATTTTFGMLDPNGAGGGFSGDCPTKEDADTDANADAGWGREDEDVLLAHTSFKQLVQHQHQQQQQRQQHLMMINVSFALWQFT</sequence>
<evidence type="ECO:0000313" key="2">
    <source>
        <dbReference type="EMBL" id="EDV94378.1"/>
    </source>
</evidence>
<evidence type="ECO:0000313" key="3">
    <source>
        <dbReference type="Proteomes" id="UP000001070"/>
    </source>
</evidence>
<accession>B4JRI8</accession>
<reference evidence="2 3" key="1">
    <citation type="journal article" date="2007" name="Nature">
        <title>Evolution of genes and genomes on the Drosophila phylogeny.</title>
        <authorList>
            <consortium name="Drosophila 12 Genomes Consortium"/>
            <person name="Clark A.G."/>
            <person name="Eisen M.B."/>
            <person name="Smith D.R."/>
            <person name="Bergman C.M."/>
            <person name="Oliver B."/>
            <person name="Markow T.A."/>
            <person name="Kaufman T.C."/>
            <person name="Kellis M."/>
            <person name="Gelbart W."/>
            <person name="Iyer V.N."/>
            <person name="Pollard D.A."/>
            <person name="Sackton T.B."/>
            <person name="Larracuente A.M."/>
            <person name="Singh N.D."/>
            <person name="Abad J.P."/>
            <person name="Abt D.N."/>
            <person name="Adryan B."/>
            <person name="Aguade M."/>
            <person name="Akashi H."/>
            <person name="Anderson W.W."/>
            <person name="Aquadro C.F."/>
            <person name="Ardell D.H."/>
            <person name="Arguello R."/>
            <person name="Artieri C.G."/>
            <person name="Barbash D.A."/>
            <person name="Barker D."/>
            <person name="Barsanti P."/>
            <person name="Batterham P."/>
            <person name="Batzoglou S."/>
            <person name="Begun D."/>
            <person name="Bhutkar A."/>
            <person name="Blanco E."/>
            <person name="Bosak S.A."/>
            <person name="Bradley R.K."/>
            <person name="Brand A.D."/>
            <person name="Brent M.R."/>
            <person name="Brooks A.N."/>
            <person name="Brown R.H."/>
            <person name="Butlin R.K."/>
            <person name="Caggese C."/>
            <person name="Calvi B.R."/>
            <person name="Bernardo de Carvalho A."/>
            <person name="Caspi A."/>
            <person name="Castrezana S."/>
            <person name="Celniker S.E."/>
            <person name="Chang J.L."/>
            <person name="Chapple C."/>
            <person name="Chatterji S."/>
            <person name="Chinwalla A."/>
            <person name="Civetta A."/>
            <person name="Clifton S.W."/>
            <person name="Comeron J.M."/>
            <person name="Costello J.C."/>
            <person name="Coyne J.A."/>
            <person name="Daub J."/>
            <person name="David R.G."/>
            <person name="Delcher A.L."/>
            <person name="Delehaunty K."/>
            <person name="Do C.B."/>
            <person name="Ebling H."/>
            <person name="Edwards K."/>
            <person name="Eickbush T."/>
            <person name="Evans J.D."/>
            <person name="Filipski A."/>
            <person name="Findeiss S."/>
            <person name="Freyhult E."/>
            <person name="Fulton L."/>
            <person name="Fulton R."/>
            <person name="Garcia A.C."/>
            <person name="Gardiner A."/>
            <person name="Garfield D.A."/>
            <person name="Garvin B.E."/>
            <person name="Gibson G."/>
            <person name="Gilbert D."/>
            <person name="Gnerre S."/>
            <person name="Godfrey J."/>
            <person name="Good R."/>
            <person name="Gotea V."/>
            <person name="Gravely B."/>
            <person name="Greenberg A.J."/>
            <person name="Griffiths-Jones S."/>
            <person name="Gross S."/>
            <person name="Guigo R."/>
            <person name="Gustafson E.A."/>
            <person name="Haerty W."/>
            <person name="Hahn M.W."/>
            <person name="Halligan D.L."/>
            <person name="Halpern A.L."/>
            <person name="Halter G.M."/>
            <person name="Han M.V."/>
            <person name="Heger A."/>
            <person name="Hillier L."/>
            <person name="Hinrichs A.S."/>
            <person name="Holmes I."/>
            <person name="Hoskins R.A."/>
            <person name="Hubisz M.J."/>
            <person name="Hultmark D."/>
            <person name="Huntley M.A."/>
            <person name="Jaffe D.B."/>
            <person name="Jagadeeshan S."/>
            <person name="Jeck W.R."/>
            <person name="Johnson J."/>
            <person name="Jones C.D."/>
            <person name="Jordan W.C."/>
            <person name="Karpen G.H."/>
            <person name="Kataoka E."/>
            <person name="Keightley P.D."/>
            <person name="Kheradpour P."/>
            <person name="Kirkness E.F."/>
            <person name="Koerich L.B."/>
            <person name="Kristiansen K."/>
            <person name="Kudrna D."/>
            <person name="Kulathinal R.J."/>
            <person name="Kumar S."/>
            <person name="Kwok R."/>
            <person name="Lander E."/>
            <person name="Langley C.H."/>
            <person name="Lapoint R."/>
            <person name="Lazzaro B.P."/>
            <person name="Lee S.J."/>
            <person name="Levesque L."/>
            <person name="Li R."/>
            <person name="Lin C.F."/>
            <person name="Lin M.F."/>
            <person name="Lindblad-Toh K."/>
            <person name="Llopart A."/>
            <person name="Long M."/>
            <person name="Low L."/>
            <person name="Lozovsky E."/>
            <person name="Lu J."/>
            <person name="Luo M."/>
            <person name="Machado C.A."/>
            <person name="Makalowski W."/>
            <person name="Marzo M."/>
            <person name="Matsuda M."/>
            <person name="Matzkin L."/>
            <person name="McAllister B."/>
            <person name="McBride C.S."/>
            <person name="McKernan B."/>
            <person name="McKernan K."/>
            <person name="Mendez-Lago M."/>
            <person name="Minx P."/>
            <person name="Mollenhauer M.U."/>
            <person name="Montooth K."/>
            <person name="Mount S.M."/>
            <person name="Mu X."/>
            <person name="Myers E."/>
            <person name="Negre B."/>
            <person name="Newfeld S."/>
            <person name="Nielsen R."/>
            <person name="Noor M.A."/>
            <person name="O'Grady P."/>
            <person name="Pachter L."/>
            <person name="Papaceit M."/>
            <person name="Parisi M.J."/>
            <person name="Parisi M."/>
            <person name="Parts L."/>
            <person name="Pedersen J.S."/>
            <person name="Pesole G."/>
            <person name="Phillippy A.M."/>
            <person name="Ponting C.P."/>
            <person name="Pop M."/>
            <person name="Porcelli D."/>
            <person name="Powell J.R."/>
            <person name="Prohaska S."/>
            <person name="Pruitt K."/>
            <person name="Puig M."/>
            <person name="Quesneville H."/>
            <person name="Ram K.R."/>
            <person name="Rand D."/>
            <person name="Rasmussen M.D."/>
            <person name="Reed L.K."/>
            <person name="Reenan R."/>
            <person name="Reily A."/>
            <person name="Remington K.A."/>
            <person name="Rieger T.T."/>
            <person name="Ritchie M.G."/>
            <person name="Robin C."/>
            <person name="Rogers Y.H."/>
            <person name="Rohde C."/>
            <person name="Rozas J."/>
            <person name="Rubenfield M.J."/>
            <person name="Ruiz A."/>
            <person name="Russo S."/>
            <person name="Salzberg S.L."/>
            <person name="Sanchez-Gracia A."/>
            <person name="Saranga D.J."/>
            <person name="Sato H."/>
            <person name="Schaeffer S.W."/>
            <person name="Schatz M.C."/>
            <person name="Schlenke T."/>
            <person name="Schwartz R."/>
            <person name="Segarra C."/>
            <person name="Singh R.S."/>
            <person name="Sirot L."/>
            <person name="Sirota M."/>
            <person name="Sisneros N.B."/>
            <person name="Smith C.D."/>
            <person name="Smith T.F."/>
            <person name="Spieth J."/>
            <person name="Stage D.E."/>
            <person name="Stark A."/>
            <person name="Stephan W."/>
            <person name="Strausberg R.L."/>
            <person name="Strempel S."/>
            <person name="Sturgill D."/>
            <person name="Sutton G."/>
            <person name="Sutton G.G."/>
            <person name="Tao W."/>
            <person name="Teichmann S."/>
            <person name="Tobari Y.N."/>
            <person name="Tomimura Y."/>
            <person name="Tsolas J.M."/>
            <person name="Valente V.L."/>
            <person name="Venter E."/>
            <person name="Venter J.C."/>
            <person name="Vicario S."/>
            <person name="Vieira F.G."/>
            <person name="Vilella A.J."/>
            <person name="Villasante A."/>
            <person name="Walenz B."/>
            <person name="Wang J."/>
            <person name="Wasserman M."/>
            <person name="Watts T."/>
            <person name="Wilson D."/>
            <person name="Wilson R.K."/>
            <person name="Wing R.A."/>
            <person name="Wolfner M.F."/>
            <person name="Wong A."/>
            <person name="Wong G.K."/>
            <person name="Wu C.I."/>
            <person name="Wu G."/>
            <person name="Yamamoto D."/>
            <person name="Yang H.P."/>
            <person name="Yang S.P."/>
            <person name="Yorke J.A."/>
            <person name="Yoshida K."/>
            <person name="Zdobnov E."/>
            <person name="Zhang P."/>
            <person name="Zhang Y."/>
            <person name="Zimin A.V."/>
            <person name="Baldwin J."/>
            <person name="Abdouelleil A."/>
            <person name="Abdulkadir J."/>
            <person name="Abebe A."/>
            <person name="Abera B."/>
            <person name="Abreu J."/>
            <person name="Acer S.C."/>
            <person name="Aftuck L."/>
            <person name="Alexander A."/>
            <person name="An P."/>
            <person name="Anderson E."/>
            <person name="Anderson S."/>
            <person name="Arachi H."/>
            <person name="Azer M."/>
            <person name="Bachantsang P."/>
            <person name="Barry A."/>
            <person name="Bayul T."/>
            <person name="Berlin A."/>
            <person name="Bessette D."/>
            <person name="Bloom T."/>
            <person name="Blye J."/>
            <person name="Boguslavskiy L."/>
            <person name="Bonnet C."/>
            <person name="Boukhgalter B."/>
            <person name="Bourzgui I."/>
            <person name="Brown A."/>
            <person name="Cahill P."/>
            <person name="Channer S."/>
            <person name="Cheshatsang Y."/>
            <person name="Chuda L."/>
            <person name="Citroen M."/>
            <person name="Collymore A."/>
            <person name="Cooke P."/>
            <person name="Costello M."/>
            <person name="D'Aco K."/>
            <person name="Daza R."/>
            <person name="De Haan G."/>
            <person name="DeGray S."/>
            <person name="DeMaso C."/>
            <person name="Dhargay N."/>
            <person name="Dooley K."/>
            <person name="Dooley E."/>
            <person name="Doricent M."/>
            <person name="Dorje P."/>
            <person name="Dorjee K."/>
            <person name="Dupes A."/>
            <person name="Elong R."/>
            <person name="Falk J."/>
            <person name="Farina A."/>
            <person name="Faro S."/>
            <person name="Ferguson D."/>
            <person name="Fisher S."/>
            <person name="Foley C.D."/>
            <person name="Franke A."/>
            <person name="Friedrich D."/>
            <person name="Gadbois L."/>
            <person name="Gearin G."/>
            <person name="Gearin C.R."/>
            <person name="Giannoukos G."/>
            <person name="Goode T."/>
            <person name="Graham J."/>
            <person name="Grandbois E."/>
            <person name="Grewal S."/>
            <person name="Gyaltsen K."/>
            <person name="Hafez N."/>
            <person name="Hagos B."/>
            <person name="Hall J."/>
            <person name="Henson C."/>
            <person name="Hollinger A."/>
            <person name="Honan T."/>
            <person name="Huard M.D."/>
            <person name="Hughes L."/>
            <person name="Hurhula B."/>
            <person name="Husby M.E."/>
            <person name="Kamat A."/>
            <person name="Kanga B."/>
            <person name="Kashin S."/>
            <person name="Khazanovich D."/>
            <person name="Kisner P."/>
            <person name="Lance K."/>
            <person name="Lara M."/>
            <person name="Lee W."/>
            <person name="Lennon N."/>
            <person name="Letendre F."/>
            <person name="LeVine R."/>
            <person name="Lipovsky A."/>
            <person name="Liu X."/>
            <person name="Liu J."/>
            <person name="Liu S."/>
            <person name="Lokyitsang T."/>
            <person name="Lokyitsang Y."/>
            <person name="Lubonja R."/>
            <person name="Lui A."/>
            <person name="MacDonald P."/>
            <person name="Magnisalis V."/>
            <person name="Maru K."/>
            <person name="Matthews C."/>
            <person name="McCusker W."/>
            <person name="McDonough S."/>
            <person name="Mehta T."/>
            <person name="Meldrim J."/>
            <person name="Meneus L."/>
            <person name="Mihai O."/>
            <person name="Mihalev A."/>
            <person name="Mihova T."/>
            <person name="Mittelman R."/>
            <person name="Mlenga V."/>
            <person name="Montmayeur A."/>
            <person name="Mulrain L."/>
            <person name="Navidi A."/>
            <person name="Naylor J."/>
            <person name="Negash T."/>
            <person name="Nguyen T."/>
            <person name="Nguyen N."/>
            <person name="Nicol R."/>
            <person name="Norbu C."/>
            <person name="Norbu N."/>
            <person name="Novod N."/>
            <person name="O'Neill B."/>
            <person name="Osman S."/>
            <person name="Markiewicz E."/>
            <person name="Oyono O.L."/>
            <person name="Patti C."/>
            <person name="Phunkhang P."/>
            <person name="Pierre F."/>
            <person name="Priest M."/>
            <person name="Raghuraman S."/>
            <person name="Rege F."/>
            <person name="Reyes R."/>
            <person name="Rise C."/>
            <person name="Rogov P."/>
            <person name="Ross K."/>
            <person name="Ryan E."/>
            <person name="Settipalli S."/>
            <person name="Shea T."/>
            <person name="Sherpa N."/>
            <person name="Shi L."/>
            <person name="Shih D."/>
            <person name="Sparrow T."/>
            <person name="Spaulding J."/>
            <person name="Stalker J."/>
            <person name="Stange-Thomann N."/>
            <person name="Stavropoulos S."/>
            <person name="Stone C."/>
            <person name="Strader C."/>
            <person name="Tesfaye S."/>
            <person name="Thomson T."/>
            <person name="Thoulutsang Y."/>
            <person name="Thoulutsang D."/>
            <person name="Topham K."/>
            <person name="Topping I."/>
            <person name="Tsamla T."/>
            <person name="Vassiliev H."/>
            <person name="Vo A."/>
            <person name="Wangchuk T."/>
            <person name="Wangdi T."/>
            <person name="Weiand M."/>
            <person name="Wilkinson J."/>
            <person name="Wilson A."/>
            <person name="Yadav S."/>
            <person name="Young G."/>
            <person name="Yu Q."/>
            <person name="Zembek L."/>
            <person name="Zhong D."/>
            <person name="Zimmer A."/>
            <person name="Zwirko Z."/>
            <person name="Jaffe D.B."/>
            <person name="Alvarez P."/>
            <person name="Brockman W."/>
            <person name="Butler J."/>
            <person name="Chin C."/>
            <person name="Gnerre S."/>
            <person name="Grabherr M."/>
            <person name="Kleber M."/>
            <person name="Mauceli E."/>
            <person name="MacCallum I."/>
        </authorList>
    </citation>
    <scope>NUCLEOTIDE SEQUENCE [LARGE SCALE GENOMIC DNA]</scope>
    <source>
        <strain evidence="3">Tucson 15287-2541.00</strain>
    </source>
</reference>
<keyword evidence="3" id="KW-1185">Reference proteome</keyword>
<dbReference type="InParanoid" id="B4JRI8"/>
<dbReference type="Proteomes" id="UP000001070">
    <property type="component" value="Unassembled WGS sequence"/>
</dbReference>
<name>B4JRI8_DROGR</name>
<proteinExistence type="predicted"/>
<gene>
    <name evidence="2" type="primary">Dgri\GH20833</name>
    <name evidence="2" type="ORF">Dgri_GH20833</name>
</gene>
<evidence type="ECO:0000256" key="1">
    <source>
        <dbReference type="SAM" id="MobiDB-lite"/>
    </source>
</evidence>
<organism evidence="3">
    <name type="scientific">Drosophila grimshawi</name>
    <name type="common">Hawaiian fruit fly</name>
    <name type="synonym">Idiomyia grimshawi</name>
    <dbReference type="NCBI Taxonomy" id="7222"/>
    <lineage>
        <taxon>Eukaryota</taxon>
        <taxon>Metazoa</taxon>
        <taxon>Ecdysozoa</taxon>
        <taxon>Arthropoda</taxon>
        <taxon>Hexapoda</taxon>
        <taxon>Insecta</taxon>
        <taxon>Pterygota</taxon>
        <taxon>Neoptera</taxon>
        <taxon>Endopterygota</taxon>
        <taxon>Diptera</taxon>
        <taxon>Brachycera</taxon>
        <taxon>Muscomorpha</taxon>
        <taxon>Ephydroidea</taxon>
        <taxon>Drosophilidae</taxon>
        <taxon>Drosophila</taxon>
        <taxon>Hawaiian Drosophila</taxon>
    </lineage>
</organism>
<feature type="region of interest" description="Disordered" evidence="1">
    <location>
        <begin position="1"/>
        <end position="42"/>
    </location>
</feature>
<dbReference type="EMBL" id="CH916373">
    <property type="protein sequence ID" value="EDV94378.1"/>
    <property type="molecule type" value="Genomic_DNA"/>
</dbReference>